<proteinExistence type="predicted"/>
<sequence length="38" mass="3946">MISVFGERVGGTAGQGCRTSRSALPAHFRKGCPSSVTH</sequence>
<dbReference type="Proteomes" id="UP000036367">
    <property type="component" value="Unassembled WGS sequence"/>
</dbReference>
<comment type="caution">
    <text evidence="2">The sequence shown here is derived from an EMBL/GenBank/DDBJ whole genome shotgun (WGS) entry which is preliminary data.</text>
</comment>
<accession>A0A0J1BKJ8</accession>
<protein>
    <submittedName>
        <fullName evidence="2">Uncharacterized protein</fullName>
    </submittedName>
</protein>
<evidence type="ECO:0000313" key="3">
    <source>
        <dbReference type="Proteomes" id="UP000036367"/>
    </source>
</evidence>
<gene>
    <name evidence="2" type="ORF">RISK_000734</name>
</gene>
<dbReference type="EMBL" id="LECT01000007">
    <property type="protein sequence ID" value="KLU06933.1"/>
    <property type="molecule type" value="Genomic_DNA"/>
</dbReference>
<name>A0A0J1BKJ8_RHOIS</name>
<keyword evidence="3" id="KW-1185">Reference proteome</keyword>
<evidence type="ECO:0000256" key="1">
    <source>
        <dbReference type="SAM" id="MobiDB-lite"/>
    </source>
</evidence>
<evidence type="ECO:0000313" key="2">
    <source>
        <dbReference type="EMBL" id="KLU06933.1"/>
    </source>
</evidence>
<feature type="region of interest" description="Disordered" evidence="1">
    <location>
        <begin position="1"/>
        <end position="20"/>
    </location>
</feature>
<dbReference type="AlphaFoldDB" id="A0A0J1BKJ8"/>
<reference evidence="2" key="1">
    <citation type="submission" date="2015-05" db="EMBL/GenBank/DDBJ databases">
        <title>Permanent draft genome of Rhodopirellula islandicus K833.</title>
        <authorList>
            <person name="Kizina J."/>
            <person name="Richter M."/>
            <person name="Glockner F.O."/>
            <person name="Harder J."/>
        </authorList>
    </citation>
    <scope>NUCLEOTIDE SEQUENCE [LARGE SCALE GENOMIC DNA]</scope>
    <source>
        <strain evidence="2">K833</strain>
    </source>
</reference>
<organism evidence="2 3">
    <name type="scientific">Rhodopirellula islandica</name>
    <dbReference type="NCBI Taxonomy" id="595434"/>
    <lineage>
        <taxon>Bacteria</taxon>
        <taxon>Pseudomonadati</taxon>
        <taxon>Planctomycetota</taxon>
        <taxon>Planctomycetia</taxon>
        <taxon>Pirellulales</taxon>
        <taxon>Pirellulaceae</taxon>
        <taxon>Rhodopirellula</taxon>
    </lineage>
</organism>